<dbReference type="AlphaFoldDB" id="A0A9D9ITR9"/>
<comment type="caution">
    <text evidence="2">The sequence shown here is derived from an EMBL/GenBank/DDBJ whole genome shotgun (WGS) entry which is preliminary data.</text>
</comment>
<dbReference type="InterPro" id="IPR036526">
    <property type="entry name" value="C-N_Hydrolase_sf"/>
</dbReference>
<protein>
    <recommendedName>
        <fullName evidence="1">CN hydrolase domain-containing protein</fullName>
    </recommendedName>
</protein>
<dbReference type="PANTHER" id="PTHR47799:SF1">
    <property type="entry name" value="OMEGA-AMIDASE YAFV"/>
    <property type="match status" value="1"/>
</dbReference>
<feature type="domain" description="CN hydrolase" evidence="1">
    <location>
        <begin position="19"/>
        <end position="273"/>
    </location>
</feature>
<dbReference type="PROSITE" id="PS50263">
    <property type="entry name" value="CN_HYDROLASE"/>
    <property type="match status" value="1"/>
</dbReference>
<dbReference type="Pfam" id="PF00795">
    <property type="entry name" value="CN_hydrolase"/>
    <property type="match status" value="1"/>
</dbReference>
<evidence type="ECO:0000313" key="2">
    <source>
        <dbReference type="EMBL" id="MBO8478497.1"/>
    </source>
</evidence>
<reference evidence="2" key="2">
    <citation type="journal article" date="2021" name="PeerJ">
        <title>Extensive microbial diversity within the chicken gut microbiome revealed by metagenomics and culture.</title>
        <authorList>
            <person name="Gilroy R."/>
            <person name="Ravi A."/>
            <person name="Getino M."/>
            <person name="Pursley I."/>
            <person name="Horton D.L."/>
            <person name="Alikhan N.F."/>
            <person name="Baker D."/>
            <person name="Gharbi K."/>
            <person name="Hall N."/>
            <person name="Watson M."/>
            <person name="Adriaenssens E.M."/>
            <person name="Foster-Nyarko E."/>
            <person name="Jarju S."/>
            <person name="Secka A."/>
            <person name="Antonio M."/>
            <person name="Oren A."/>
            <person name="Chaudhuri R.R."/>
            <person name="La Ragione R."/>
            <person name="Hildebrand F."/>
            <person name="Pallen M.J."/>
        </authorList>
    </citation>
    <scope>NUCLEOTIDE SEQUENCE</scope>
    <source>
        <strain evidence="2">2478</strain>
    </source>
</reference>
<sequence length="296" mass="32779">MEHLVSEDRIMGTDSKDAIDVALVEFSPVWEEPEANLAVLGDLFDAIFSGGVLPALPDMVVLPEFFAAGFTMNPELAEPAGSPETLGWMKSVSARYGCAVAGSVPVSEAGKRYNRMFFVQPDSGVRPSAHVSSVEPAVHVDFYDKAHLFFGGEEENYTPGTERKVFVFKGWRILPGICFDLRFPGWARNSGHNPYDLYLNIANWPVARNAAADTLIRARSVENVCWSLFCNRTGSDRLLDYSGNSAVIDFRGRSRGKRYGADGVPVLWARMEKAPMLRFREGFPILGKMDENINSI</sequence>
<dbReference type="SUPFAM" id="SSF56317">
    <property type="entry name" value="Carbon-nitrogen hydrolase"/>
    <property type="match status" value="1"/>
</dbReference>
<dbReference type="InterPro" id="IPR052737">
    <property type="entry name" value="Omega-amidase_YafV"/>
</dbReference>
<gene>
    <name evidence="2" type="ORF">IAB80_06395</name>
</gene>
<evidence type="ECO:0000313" key="3">
    <source>
        <dbReference type="Proteomes" id="UP000823771"/>
    </source>
</evidence>
<dbReference type="PANTHER" id="PTHR47799">
    <property type="entry name" value="OMEGA-AMIDASE YAFV"/>
    <property type="match status" value="1"/>
</dbReference>
<accession>A0A9D9ITR9</accession>
<dbReference type="GO" id="GO:0106008">
    <property type="term" value="F:2-oxoglutaramate amidase activity"/>
    <property type="evidence" value="ECO:0007669"/>
    <property type="project" value="TreeGrafter"/>
</dbReference>
<organism evidence="2 3">
    <name type="scientific">Candidatus Cryptobacteroides excrementipullorum</name>
    <dbReference type="NCBI Taxonomy" id="2840761"/>
    <lineage>
        <taxon>Bacteria</taxon>
        <taxon>Pseudomonadati</taxon>
        <taxon>Bacteroidota</taxon>
        <taxon>Bacteroidia</taxon>
        <taxon>Bacteroidales</taxon>
        <taxon>Candidatus Cryptobacteroides</taxon>
    </lineage>
</organism>
<dbReference type="EMBL" id="JADILZ010000054">
    <property type="protein sequence ID" value="MBO8478497.1"/>
    <property type="molecule type" value="Genomic_DNA"/>
</dbReference>
<dbReference type="Gene3D" id="3.60.110.10">
    <property type="entry name" value="Carbon-nitrogen hydrolase"/>
    <property type="match status" value="1"/>
</dbReference>
<evidence type="ECO:0000259" key="1">
    <source>
        <dbReference type="PROSITE" id="PS50263"/>
    </source>
</evidence>
<reference evidence="2" key="1">
    <citation type="submission" date="2020-10" db="EMBL/GenBank/DDBJ databases">
        <authorList>
            <person name="Gilroy R."/>
        </authorList>
    </citation>
    <scope>NUCLEOTIDE SEQUENCE</scope>
    <source>
        <strain evidence="2">2478</strain>
    </source>
</reference>
<dbReference type="Proteomes" id="UP000823771">
    <property type="component" value="Unassembled WGS sequence"/>
</dbReference>
<dbReference type="InterPro" id="IPR003010">
    <property type="entry name" value="C-N_Hydrolase"/>
</dbReference>
<proteinExistence type="predicted"/>
<dbReference type="GO" id="GO:0050152">
    <property type="term" value="F:omega-amidase activity"/>
    <property type="evidence" value="ECO:0007669"/>
    <property type="project" value="TreeGrafter"/>
</dbReference>
<name>A0A9D9ITR9_9BACT</name>